<name>A0A8J7UIZ1_9HYPH</name>
<keyword evidence="2" id="KW-1185">Reference proteome</keyword>
<gene>
    <name evidence="1" type="ORF">J5Y06_12350</name>
</gene>
<organism evidence="1 2">
    <name type="scientific">Tianweitania sediminis</name>
    <dbReference type="NCBI Taxonomy" id="1502156"/>
    <lineage>
        <taxon>Bacteria</taxon>
        <taxon>Pseudomonadati</taxon>
        <taxon>Pseudomonadota</taxon>
        <taxon>Alphaproteobacteria</taxon>
        <taxon>Hyphomicrobiales</taxon>
        <taxon>Phyllobacteriaceae</taxon>
        <taxon>Tianweitania</taxon>
    </lineage>
</organism>
<comment type="caution">
    <text evidence="1">The sequence shown here is derived from an EMBL/GenBank/DDBJ whole genome shotgun (WGS) entry which is preliminary data.</text>
</comment>
<sequence>MTSRTRSANLSESFKPYLFEYRHQGADWGIEILATSPADAQERLKALAWARYKGETVAKIKVPGGGALSFLRRLIVGR</sequence>
<reference evidence="1" key="1">
    <citation type="submission" date="2021-03" db="EMBL/GenBank/DDBJ databases">
        <title>Genome sequencing and assembly of Tianweitania sediminis.</title>
        <authorList>
            <person name="Chhetri G."/>
        </authorList>
    </citation>
    <scope>NUCLEOTIDE SEQUENCE</scope>
    <source>
        <strain evidence="1">Z8</strain>
    </source>
</reference>
<evidence type="ECO:0000313" key="2">
    <source>
        <dbReference type="Proteomes" id="UP000666240"/>
    </source>
</evidence>
<proteinExistence type="predicted"/>
<dbReference type="AlphaFoldDB" id="A0A8J7UIZ1"/>
<dbReference type="EMBL" id="JAGIYY010000003">
    <property type="protein sequence ID" value="MBP0439443.1"/>
    <property type="molecule type" value="Genomic_DNA"/>
</dbReference>
<dbReference type="Proteomes" id="UP000666240">
    <property type="component" value="Unassembled WGS sequence"/>
</dbReference>
<dbReference type="RefSeq" id="WP_209335447.1">
    <property type="nucleotide sequence ID" value="NZ_JAGIYY010000003.1"/>
</dbReference>
<accession>A0A8J7UIZ1</accession>
<evidence type="ECO:0000313" key="1">
    <source>
        <dbReference type="EMBL" id="MBP0439443.1"/>
    </source>
</evidence>
<protein>
    <submittedName>
        <fullName evidence="1">Uncharacterized protein</fullName>
    </submittedName>
</protein>